<dbReference type="Proteomes" id="UP000765509">
    <property type="component" value="Unassembled WGS sequence"/>
</dbReference>
<feature type="compositionally biased region" description="Polar residues" evidence="1">
    <location>
        <begin position="69"/>
        <end position="81"/>
    </location>
</feature>
<protein>
    <submittedName>
        <fullName evidence="2">Uncharacterized protein</fullName>
    </submittedName>
</protein>
<reference evidence="2" key="1">
    <citation type="submission" date="2021-03" db="EMBL/GenBank/DDBJ databases">
        <title>Draft genome sequence of rust myrtle Austropuccinia psidii MF-1, a brazilian biotype.</title>
        <authorList>
            <person name="Quecine M.C."/>
            <person name="Pachon D.M.R."/>
            <person name="Bonatelli M.L."/>
            <person name="Correr F.H."/>
            <person name="Franceschini L.M."/>
            <person name="Leite T.F."/>
            <person name="Margarido G.R.A."/>
            <person name="Almeida C.A."/>
            <person name="Ferrarezi J.A."/>
            <person name="Labate C.A."/>
        </authorList>
    </citation>
    <scope>NUCLEOTIDE SEQUENCE</scope>
    <source>
        <strain evidence="2">MF-1</strain>
    </source>
</reference>
<feature type="compositionally biased region" description="Polar residues" evidence="1">
    <location>
        <begin position="89"/>
        <end position="100"/>
    </location>
</feature>
<accession>A0A9Q3CDR1</accession>
<dbReference type="AlphaFoldDB" id="A0A9Q3CDR1"/>
<keyword evidence="3" id="KW-1185">Reference proteome</keyword>
<evidence type="ECO:0000313" key="3">
    <source>
        <dbReference type="Proteomes" id="UP000765509"/>
    </source>
</evidence>
<organism evidence="2 3">
    <name type="scientific">Austropuccinia psidii MF-1</name>
    <dbReference type="NCBI Taxonomy" id="1389203"/>
    <lineage>
        <taxon>Eukaryota</taxon>
        <taxon>Fungi</taxon>
        <taxon>Dikarya</taxon>
        <taxon>Basidiomycota</taxon>
        <taxon>Pucciniomycotina</taxon>
        <taxon>Pucciniomycetes</taxon>
        <taxon>Pucciniales</taxon>
        <taxon>Sphaerophragmiaceae</taxon>
        <taxon>Austropuccinia</taxon>
    </lineage>
</organism>
<evidence type="ECO:0000256" key="1">
    <source>
        <dbReference type="SAM" id="MobiDB-lite"/>
    </source>
</evidence>
<dbReference type="EMBL" id="AVOT02006136">
    <property type="protein sequence ID" value="MBW0480861.1"/>
    <property type="molecule type" value="Genomic_DNA"/>
</dbReference>
<name>A0A9Q3CDR1_9BASI</name>
<proteinExistence type="predicted"/>
<comment type="caution">
    <text evidence="2">The sequence shown here is derived from an EMBL/GenBank/DDBJ whole genome shotgun (WGS) entry which is preliminary data.</text>
</comment>
<evidence type="ECO:0000313" key="2">
    <source>
        <dbReference type="EMBL" id="MBW0480861.1"/>
    </source>
</evidence>
<feature type="region of interest" description="Disordered" evidence="1">
    <location>
        <begin position="69"/>
        <end position="100"/>
    </location>
</feature>
<gene>
    <name evidence="2" type="ORF">O181_020576</name>
</gene>
<sequence>MLTIPYAFPGSQRFTRKYLCLYRFPTVQTTSYDREASNNSNTSLSWCRLPTLHMRILTLVQVPNSSHAHPYTCTGSQQSRQFLMPGQPPQNSKKSSNNLG</sequence>